<dbReference type="RefSeq" id="WP_180893118.1">
    <property type="nucleotide sequence ID" value="NZ_JACCKD010000004.1"/>
</dbReference>
<organism evidence="2 3">
    <name type="scientific">Haloechinothrix aidingensis</name>
    <dbReference type="NCBI Taxonomy" id="2752311"/>
    <lineage>
        <taxon>Bacteria</taxon>
        <taxon>Bacillati</taxon>
        <taxon>Actinomycetota</taxon>
        <taxon>Actinomycetes</taxon>
        <taxon>Pseudonocardiales</taxon>
        <taxon>Pseudonocardiaceae</taxon>
        <taxon>Haloechinothrix</taxon>
    </lineage>
</organism>
<dbReference type="Proteomes" id="UP000582974">
    <property type="component" value="Unassembled WGS sequence"/>
</dbReference>
<gene>
    <name evidence="2" type="ORF">H0B56_12075</name>
</gene>
<name>A0A838AAL1_9PSEU</name>
<evidence type="ECO:0000259" key="1">
    <source>
        <dbReference type="Pfam" id="PF06223"/>
    </source>
</evidence>
<accession>A0A838AAL1</accession>
<evidence type="ECO:0000313" key="3">
    <source>
        <dbReference type="Proteomes" id="UP000582974"/>
    </source>
</evidence>
<dbReference type="Pfam" id="PF06223">
    <property type="entry name" value="Phage_tail_T"/>
    <property type="match status" value="1"/>
</dbReference>
<dbReference type="AlphaFoldDB" id="A0A838AAL1"/>
<dbReference type="InterPro" id="IPR009350">
    <property type="entry name" value="Phage_tail_T"/>
</dbReference>
<proteinExistence type="predicted"/>
<comment type="caution">
    <text evidence="2">The sequence shown here is derived from an EMBL/GenBank/DDBJ whole genome shotgun (WGS) entry which is preliminary data.</text>
</comment>
<protein>
    <recommendedName>
        <fullName evidence="1">Minor tail T domain-containing protein</fullName>
    </recommendedName>
</protein>
<dbReference type="EMBL" id="JACCKD010000004">
    <property type="protein sequence ID" value="MBA0126279.1"/>
    <property type="molecule type" value="Genomic_DNA"/>
</dbReference>
<feature type="domain" description="Minor tail T" evidence="1">
    <location>
        <begin position="9"/>
        <end position="87"/>
    </location>
</feature>
<sequence length="97" mass="10443">MAELLARTSSAELTEWRAFERIDGPLGPGRGDYHAALVAATVSNSIRALGGKRGTKRVTDFLLEWDQRRGPKTPHELLREVSSINAALGGTHSGTTS</sequence>
<reference evidence="2 3" key="1">
    <citation type="submission" date="2020-07" db="EMBL/GenBank/DDBJ databases">
        <title>Genome of Haloechinothrix sp.</title>
        <authorList>
            <person name="Tang S.-K."/>
            <person name="Yang L."/>
            <person name="Zhu W.-Y."/>
        </authorList>
    </citation>
    <scope>NUCLEOTIDE SEQUENCE [LARGE SCALE GENOMIC DNA]</scope>
    <source>
        <strain evidence="2 3">YIM 98757</strain>
    </source>
</reference>
<keyword evidence="3" id="KW-1185">Reference proteome</keyword>
<evidence type="ECO:0000313" key="2">
    <source>
        <dbReference type="EMBL" id="MBA0126279.1"/>
    </source>
</evidence>